<keyword evidence="1" id="KW-1133">Transmembrane helix</keyword>
<evidence type="ECO:0000256" key="1">
    <source>
        <dbReference type="SAM" id="Phobius"/>
    </source>
</evidence>
<keyword evidence="3" id="KW-1185">Reference proteome</keyword>
<organism evidence="2 3">
    <name type="scientific">Phytophthora megakarya</name>
    <dbReference type="NCBI Taxonomy" id="4795"/>
    <lineage>
        <taxon>Eukaryota</taxon>
        <taxon>Sar</taxon>
        <taxon>Stramenopiles</taxon>
        <taxon>Oomycota</taxon>
        <taxon>Peronosporomycetes</taxon>
        <taxon>Peronosporales</taxon>
        <taxon>Peronosporaceae</taxon>
        <taxon>Phytophthora</taxon>
    </lineage>
</organism>
<dbReference type="OrthoDB" id="411803at2759"/>
<protein>
    <submittedName>
        <fullName evidence="2">Uncharacterized protein</fullName>
    </submittedName>
</protein>
<evidence type="ECO:0000313" key="3">
    <source>
        <dbReference type="Proteomes" id="UP000198211"/>
    </source>
</evidence>
<keyword evidence="1" id="KW-0812">Transmembrane</keyword>
<keyword evidence="1" id="KW-0472">Membrane</keyword>
<dbReference type="EMBL" id="NBNE01021821">
    <property type="protein sequence ID" value="OWY90815.1"/>
    <property type="molecule type" value="Genomic_DNA"/>
</dbReference>
<reference evidence="3" key="1">
    <citation type="submission" date="2017-03" db="EMBL/GenBank/DDBJ databases">
        <title>Phytopthora megakarya and P. palmivora, two closely related causual agents of cacao black pod achieved similar genome size and gene model numbers by different mechanisms.</title>
        <authorList>
            <person name="Ali S."/>
            <person name="Shao J."/>
            <person name="Larry D.J."/>
            <person name="Kronmiller B."/>
            <person name="Shen D."/>
            <person name="Strem M.D."/>
            <person name="Melnick R.L."/>
            <person name="Guiltinan M.J."/>
            <person name="Tyler B.M."/>
            <person name="Meinhardt L.W."/>
            <person name="Bailey B.A."/>
        </authorList>
    </citation>
    <scope>NUCLEOTIDE SEQUENCE [LARGE SCALE GENOMIC DNA]</scope>
    <source>
        <strain evidence="3">zdho120</strain>
    </source>
</reference>
<proteinExistence type="predicted"/>
<gene>
    <name evidence="2" type="ORF">PHMEG_00040880</name>
</gene>
<sequence>MAKLLQDSLPKTKATRATWLANHQELDDQDRVDQVEFVDLYTSFVFILLLPVAVLIYFVVGVTTLPGLVMLKIYMATALKRPTK</sequence>
<dbReference type="Proteomes" id="UP000198211">
    <property type="component" value="Unassembled WGS sequence"/>
</dbReference>
<feature type="transmembrane region" description="Helical" evidence="1">
    <location>
        <begin position="44"/>
        <end position="71"/>
    </location>
</feature>
<evidence type="ECO:0000313" key="2">
    <source>
        <dbReference type="EMBL" id="OWY90815.1"/>
    </source>
</evidence>
<feature type="non-terminal residue" evidence="2">
    <location>
        <position position="84"/>
    </location>
</feature>
<name>A0A225UCP1_9STRA</name>
<dbReference type="AlphaFoldDB" id="A0A225UCP1"/>
<comment type="caution">
    <text evidence="2">The sequence shown here is derived from an EMBL/GenBank/DDBJ whole genome shotgun (WGS) entry which is preliminary data.</text>
</comment>
<accession>A0A225UCP1</accession>